<protein>
    <submittedName>
        <fullName evidence="2">Secondary thiamine-phosphate synthase enzyme</fullName>
    </submittedName>
</protein>
<proteinExistence type="inferred from homology"/>
<dbReference type="PIRSF" id="PIRSF004681">
    <property type="entry name" value="UCP004681"/>
    <property type="match status" value="1"/>
</dbReference>
<reference evidence="2 3" key="1">
    <citation type="submission" date="2009-01" db="EMBL/GenBank/DDBJ databases">
        <authorList>
            <person name="Fulton L."/>
            <person name="Clifton S."/>
            <person name="Fulton B."/>
            <person name="Xu J."/>
            <person name="Minx P."/>
            <person name="Pepin K.H."/>
            <person name="Johnson M."/>
            <person name="Bhonagiri V."/>
            <person name="Nash W.E."/>
            <person name="Mardis E.R."/>
            <person name="Wilson R.K."/>
        </authorList>
    </citation>
    <scope>NUCLEOTIDE SEQUENCE [LARGE SCALE GENOMIC DNA]</scope>
    <source>
        <strain evidence="2 3">DSM 5476</strain>
    </source>
</reference>
<comment type="caution">
    <text evidence="2">The sequence shown here is derived from an EMBL/GenBank/DDBJ whole genome shotgun (WGS) entry which is preliminary data.</text>
</comment>
<gene>
    <name evidence="2" type="ORF">CLOSTMETH_03244</name>
</gene>
<dbReference type="NCBIfam" id="TIGR00149">
    <property type="entry name" value="TIGR00149_YjbQ"/>
    <property type="match status" value="1"/>
</dbReference>
<dbReference type="HOGENOM" id="CLU_096980_1_1_9"/>
<evidence type="ECO:0000313" key="2">
    <source>
        <dbReference type="EMBL" id="EEG29131.1"/>
    </source>
</evidence>
<dbReference type="PROSITE" id="PS01314">
    <property type="entry name" value="UPF0047"/>
    <property type="match status" value="1"/>
</dbReference>
<sequence>MLNRYSITTDAQNFHNITRQVEQAVRESGVEDGICVVHCPHTTAGLTVNENADPDVVSDLLYALDKTFPDRPEFRHIEGNTTAHLKASCMGNSVTLPVERGRLVLGTWQGIYFCEFDGPRSRTFFVKVM</sequence>
<accession>C0EH44</accession>
<dbReference type="eggNOG" id="COG0432">
    <property type="taxonomic scope" value="Bacteria"/>
</dbReference>
<reference evidence="2 3" key="2">
    <citation type="submission" date="2009-02" db="EMBL/GenBank/DDBJ databases">
        <title>Draft genome sequence of Clostridium methylpentosum (DSM 5476).</title>
        <authorList>
            <person name="Sudarsanam P."/>
            <person name="Ley R."/>
            <person name="Guruge J."/>
            <person name="Turnbaugh P.J."/>
            <person name="Mahowald M."/>
            <person name="Liep D."/>
            <person name="Gordon J."/>
        </authorList>
    </citation>
    <scope>NUCLEOTIDE SEQUENCE [LARGE SCALE GENOMIC DNA]</scope>
    <source>
        <strain evidence="2 3">DSM 5476</strain>
    </source>
</reference>
<evidence type="ECO:0000256" key="1">
    <source>
        <dbReference type="ARBA" id="ARBA00005534"/>
    </source>
</evidence>
<dbReference type="InterPro" id="IPR035917">
    <property type="entry name" value="YjbQ-like_sf"/>
</dbReference>
<organism evidence="2 3">
    <name type="scientific">[Clostridium] methylpentosum DSM 5476</name>
    <dbReference type="NCBI Taxonomy" id="537013"/>
    <lineage>
        <taxon>Bacteria</taxon>
        <taxon>Bacillati</taxon>
        <taxon>Bacillota</taxon>
        <taxon>Clostridia</taxon>
        <taxon>Eubacteriales</taxon>
        <taxon>Oscillospiraceae</taxon>
        <taxon>Oscillospiraceae incertae sedis</taxon>
    </lineage>
</organism>
<dbReference type="Proteomes" id="UP000003340">
    <property type="component" value="Unassembled WGS sequence"/>
</dbReference>
<dbReference type="AlphaFoldDB" id="C0EH44"/>
<dbReference type="PANTHER" id="PTHR30615:SF8">
    <property type="entry name" value="UPF0047 PROTEIN C4A8.02C"/>
    <property type="match status" value="1"/>
</dbReference>
<dbReference type="InterPro" id="IPR001602">
    <property type="entry name" value="UPF0047_YjbQ-like"/>
</dbReference>
<comment type="similarity">
    <text evidence="1">Belongs to the UPF0047 family.</text>
</comment>
<keyword evidence="3" id="KW-1185">Reference proteome</keyword>
<dbReference type="PANTHER" id="PTHR30615">
    <property type="entry name" value="UNCHARACTERIZED PROTEIN YJBQ-RELATED"/>
    <property type="match status" value="1"/>
</dbReference>
<dbReference type="Pfam" id="PF01894">
    <property type="entry name" value="YjbQ"/>
    <property type="match status" value="1"/>
</dbReference>
<dbReference type="STRING" id="537013.CLOSTMETH_03244"/>
<name>C0EH44_9FIRM</name>
<dbReference type="Gene3D" id="2.60.120.460">
    <property type="entry name" value="YjbQ-like"/>
    <property type="match status" value="1"/>
</dbReference>
<evidence type="ECO:0000313" key="3">
    <source>
        <dbReference type="Proteomes" id="UP000003340"/>
    </source>
</evidence>
<dbReference type="EMBL" id="ACEC01000115">
    <property type="protein sequence ID" value="EEG29131.1"/>
    <property type="molecule type" value="Genomic_DNA"/>
</dbReference>
<dbReference type="SUPFAM" id="SSF111038">
    <property type="entry name" value="YjbQ-like"/>
    <property type="match status" value="1"/>
</dbReference>